<accession>A0AAU7GGV3</accession>
<dbReference type="InterPro" id="IPR042213">
    <property type="entry name" value="NBD_C_sf"/>
</dbReference>
<sequence>MRLGAIADDVTGACDLAGRAAEAGLPATVLLGVPDAGSPVDAFADGAGCTVVALIARTAPVERAVAEASAAARALLAAGATQLYQKYCSTFDSTPRGNIGPIADALVAVAGASGTIGTPSTPGSARTQYAGTLFAGGIPLAESPMRDHPLTPMRDSDVVRLLRPQTPKPVSLVRWEDVRLGPDRIAALSREGHTLVDALLERDLDAIAAAILRSALERPVVASGGAGVGTALARSAASERGDAGAPADPPHTATTATTVPAVPVTGRLILAGSASAATRAQIEAFGGDVHILDPFDLADDPDSELLRLREALARRTEPLAPVLVAASRDVARAQRELGAARAAGLIETALAELAAIAVHDLGFSHLLVAGGETSGAVTSRLGARRLLIGRQAAPGVPWAVALAGGRDVALLLKSGNFGGADLFTTAWEAAPCAP</sequence>
<dbReference type="InterPro" id="IPR037051">
    <property type="entry name" value="4-carb_acid_sugar_kinase_N_sf"/>
</dbReference>
<comment type="catalytic activity">
    <reaction evidence="7">
        <text>3-dehydro-L-erythronate + ATP = 3-dehydro-4-O-phospho-L-erythronate + ADP + H(+)</text>
        <dbReference type="Rhea" id="RHEA:52552"/>
        <dbReference type="ChEBI" id="CHEBI:15378"/>
        <dbReference type="ChEBI" id="CHEBI:30616"/>
        <dbReference type="ChEBI" id="CHEBI:136592"/>
        <dbReference type="ChEBI" id="CHEBI:136670"/>
        <dbReference type="ChEBI" id="CHEBI:456216"/>
        <dbReference type="EC" id="2.7.1.217"/>
    </reaction>
</comment>
<evidence type="ECO:0000256" key="10">
    <source>
        <dbReference type="ARBA" id="ARBA00039095"/>
    </source>
</evidence>
<proteinExistence type="inferred from homology"/>
<gene>
    <name evidence="16" type="primary">otnK</name>
    <name evidence="16" type="ORF">AAME72_06620</name>
</gene>
<evidence type="ECO:0000256" key="1">
    <source>
        <dbReference type="ARBA" id="ARBA00005715"/>
    </source>
</evidence>
<dbReference type="EC" id="2.7.1.217" evidence="10"/>
<comment type="similarity">
    <text evidence="1">Belongs to the four-carbon acid sugar kinase family.</text>
</comment>
<dbReference type="GO" id="GO:0016301">
    <property type="term" value="F:kinase activity"/>
    <property type="evidence" value="ECO:0007669"/>
    <property type="project" value="UniProtKB-KW"/>
</dbReference>
<dbReference type="Pfam" id="PF07005">
    <property type="entry name" value="SBD_N"/>
    <property type="match status" value="1"/>
</dbReference>
<protein>
    <recommendedName>
        <fullName evidence="11">3-oxo-tetronate kinase</fullName>
        <ecNumber evidence="10">2.7.1.217</ecNumber>
    </recommendedName>
    <alternativeName>
        <fullName evidence="12">3-dehydrotetronate 4-kinase</fullName>
    </alternativeName>
</protein>
<name>A0AAU7GGV3_9MICO</name>
<evidence type="ECO:0000256" key="11">
    <source>
        <dbReference type="ARBA" id="ARBA00039461"/>
    </source>
</evidence>
<evidence type="ECO:0000256" key="9">
    <source>
        <dbReference type="ARBA" id="ARBA00037335"/>
    </source>
</evidence>
<evidence type="ECO:0000256" key="13">
    <source>
        <dbReference type="SAM" id="MobiDB-lite"/>
    </source>
</evidence>
<evidence type="ECO:0000259" key="15">
    <source>
        <dbReference type="Pfam" id="PF17042"/>
    </source>
</evidence>
<dbReference type="InterPro" id="IPR050007">
    <property type="entry name" value="OtnK"/>
</dbReference>
<evidence type="ECO:0000256" key="12">
    <source>
        <dbReference type="ARBA" id="ARBA00041377"/>
    </source>
</evidence>
<feature type="domain" description="Four-carbon acid sugar kinase nucleotide binding" evidence="15">
    <location>
        <begin position="268"/>
        <end position="423"/>
    </location>
</feature>
<dbReference type="AlphaFoldDB" id="A0AAU7GGV3"/>
<feature type="region of interest" description="Disordered" evidence="13">
    <location>
        <begin position="237"/>
        <end position="258"/>
    </location>
</feature>
<evidence type="ECO:0000256" key="8">
    <source>
        <dbReference type="ARBA" id="ARBA00036346"/>
    </source>
</evidence>
<dbReference type="NCBIfam" id="NF043035">
    <property type="entry name" value="OxoTetrKin"/>
    <property type="match status" value="1"/>
</dbReference>
<dbReference type="InterPro" id="IPR031475">
    <property type="entry name" value="NBD_C"/>
</dbReference>
<dbReference type="SUPFAM" id="SSF142764">
    <property type="entry name" value="YgbK-like"/>
    <property type="match status" value="1"/>
</dbReference>
<comment type="catalytic activity">
    <reaction evidence="8">
        <text>3-dehydro-D-erythronate + ATP = 3-dehydro-4-O-phospho-D-erythronate + ADP + H(+)</text>
        <dbReference type="Rhea" id="RHEA:52556"/>
        <dbReference type="ChEBI" id="CHEBI:15378"/>
        <dbReference type="ChEBI" id="CHEBI:30616"/>
        <dbReference type="ChEBI" id="CHEBI:57958"/>
        <dbReference type="ChEBI" id="CHEBI:136593"/>
        <dbReference type="ChEBI" id="CHEBI:456216"/>
        <dbReference type="EC" id="2.7.1.217"/>
    </reaction>
</comment>
<evidence type="ECO:0000256" key="7">
    <source>
        <dbReference type="ARBA" id="ARBA00035898"/>
    </source>
</evidence>
<keyword evidence="3" id="KW-0547">Nucleotide-binding</keyword>
<evidence type="ECO:0000256" key="4">
    <source>
        <dbReference type="ARBA" id="ARBA00022777"/>
    </source>
</evidence>
<keyword evidence="6" id="KW-0119">Carbohydrate metabolism</keyword>
<organism evidence="16">
    <name type="scientific">Leifsonia sp. NPDC080035</name>
    <dbReference type="NCBI Taxonomy" id="3143936"/>
    <lineage>
        <taxon>Bacteria</taxon>
        <taxon>Bacillati</taxon>
        <taxon>Actinomycetota</taxon>
        <taxon>Actinomycetes</taxon>
        <taxon>Micrococcales</taxon>
        <taxon>Microbacteriaceae</taxon>
        <taxon>Leifsonia</taxon>
    </lineage>
</organism>
<dbReference type="EMBL" id="CP157390">
    <property type="protein sequence ID" value="XBM50192.1"/>
    <property type="molecule type" value="Genomic_DNA"/>
</dbReference>
<dbReference type="GO" id="GO:0005524">
    <property type="term" value="F:ATP binding"/>
    <property type="evidence" value="ECO:0007669"/>
    <property type="project" value="UniProtKB-KW"/>
</dbReference>
<keyword evidence="2 16" id="KW-0808">Transferase</keyword>
<evidence type="ECO:0000256" key="5">
    <source>
        <dbReference type="ARBA" id="ARBA00022840"/>
    </source>
</evidence>
<evidence type="ECO:0000259" key="14">
    <source>
        <dbReference type="Pfam" id="PF07005"/>
    </source>
</evidence>
<comment type="function">
    <text evidence="9">Catalyzes the ATP-dependent phosphorylation of 3-oxo-tetronate to 3-oxo-tetronate 4-phosphate.</text>
</comment>
<dbReference type="RefSeq" id="WP_348790100.1">
    <property type="nucleotide sequence ID" value="NZ_CP157390.1"/>
</dbReference>
<keyword evidence="5" id="KW-0067">ATP-binding</keyword>
<evidence type="ECO:0000256" key="3">
    <source>
        <dbReference type="ARBA" id="ARBA00022741"/>
    </source>
</evidence>
<evidence type="ECO:0000256" key="2">
    <source>
        <dbReference type="ARBA" id="ARBA00022679"/>
    </source>
</evidence>
<dbReference type="Gene3D" id="3.40.980.20">
    <property type="entry name" value="Four-carbon acid sugar kinase, nucleotide binding domain"/>
    <property type="match status" value="1"/>
</dbReference>
<evidence type="ECO:0000313" key="16">
    <source>
        <dbReference type="EMBL" id="XBM50192.1"/>
    </source>
</evidence>
<evidence type="ECO:0000256" key="6">
    <source>
        <dbReference type="ARBA" id="ARBA00023277"/>
    </source>
</evidence>
<reference evidence="16" key="1">
    <citation type="submission" date="2024-05" db="EMBL/GenBank/DDBJ databases">
        <title>The Natural Products Discovery Center: Release of the First 8490 Sequenced Strains for Exploring Actinobacteria Biosynthetic Diversity.</title>
        <authorList>
            <person name="Kalkreuter E."/>
            <person name="Kautsar S.A."/>
            <person name="Yang D."/>
            <person name="Bader C.D."/>
            <person name="Teijaro C.N."/>
            <person name="Fluegel L."/>
            <person name="Davis C.M."/>
            <person name="Simpson J.R."/>
            <person name="Lauterbach L."/>
            <person name="Steele A.D."/>
            <person name="Gui C."/>
            <person name="Meng S."/>
            <person name="Li G."/>
            <person name="Viehrig K."/>
            <person name="Ye F."/>
            <person name="Su P."/>
            <person name="Kiefer A.F."/>
            <person name="Nichols A."/>
            <person name="Cepeda A.J."/>
            <person name="Yan W."/>
            <person name="Fan B."/>
            <person name="Jiang Y."/>
            <person name="Adhikari A."/>
            <person name="Zheng C.-J."/>
            <person name="Schuster L."/>
            <person name="Cowan T.M."/>
            <person name="Smanski M.J."/>
            <person name="Chevrette M.G."/>
            <person name="de Carvalho L.P.S."/>
            <person name="Shen B."/>
        </authorList>
    </citation>
    <scope>NUCLEOTIDE SEQUENCE</scope>
    <source>
        <strain evidence="16">NPDC080035</strain>
    </source>
</reference>
<keyword evidence="4 16" id="KW-0418">Kinase</keyword>
<dbReference type="Gene3D" id="3.40.50.10840">
    <property type="entry name" value="Putative sugar-binding, N-terminal domain"/>
    <property type="match status" value="1"/>
</dbReference>
<dbReference type="Pfam" id="PF17042">
    <property type="entry name" value="NBD_C"/>
    <property type="match status" value="1"/>
</dbReference>
<feature type="compositionally biased region" description="Low complexity" evidence="13">
    <location>
        <begin position="243"/>
        <end position="258"/>
    </location>
</feature>
<feature type="domain" description="Four-carbon acid sugar kinase N-terminal" evidence="14">
    <location>
        <begin position="3"/>
        <end position="232"/>
    </location>
</feature>
<dbReference type="InterPro" id="IPR010737">
    <property type="entry name" value="4-carb_acid_sugar_kinase_N"/>
</dbReference>